<comment type="caution">
    <text evidence="1">The sequence shown here is derived from an EMBL/GenBank/DDBJ whole genome shotgun (WGS) entry which is preliminary data.</text>
</comment>
<organism evidence="1 2">
    <name type="scientific">Candidatus Yanofskybacteria bacterium RIFCSPLOWO2_01_FULL_49_25</name>
    <dbReference type="NCBI Taxonomy" id="1802701"/>
    <lineage>
        <taxon>Bacteria</taxon>
        <taxon>Candidatus Yanofskyibacteriota</taxon>
    </lineage>
</organism>
<name>A0A1F8GR33_9BACT</name>
<evidence type="ECO:0000313" key="1">
    <source>
        <dbReference type="EMBL" id="OGN27791.1"/>
    </source>
</evidence>
<dbReference type="STRING" id="1802701.A3A33_00440"/>
<dbReference type="EMBL" id="MGKP01000027">
    <property type="protein sequence ID" value="OGN27791.1"/>
    <property type="molecule type" value="Genomic_DNA"/>
</dbReference>
<protein>
    <recommendedName>
        <fullName evidence="3">PEGA domain-containing protein</fullName>
    </recommendedName>
</protein>
<proteinExistence type="predicted"/>
<gene>
    <name evidence="1" type="ORF">A3A33_00440</name>
</gene>
<evidence type="ECO:0008006" key="3">
    <source>
        <dbReference type="Google" id="ProtNLM"/>
    </source>
</evidence>
<evidence type="ECO:0000313" key="2">
    <source>
        <dbReference type="Proteomes" id="UP000179047"/>
    </source>
</evidence>
<accession>A0A1F8GR33</accession>
<sequence>MSRKTRWILFILSILVFTAASYGVVVYALGYEYDFSTRQFVRTGSFRVVANTDSSVLINDVQSGNTSFLSNSFSKGLLMPRSYRVALKKDGYHLWQKNVTVYAGFFIDFPKVVLLPKELSEETIPSNSFSILVLPRPLPAPSIVSPDENKELLINRGDVSLQWLNESGYQPYDKAGMTELIARFPQNIVGAWWYRDSNHVIIQTGSLIKFLEIDKRGGLNIFDIGSSPFPALYNRNENALYFWREGVLVKAQLE</sequence>
<reference evidence="1 2" key="1">
    <citation type="journal article" date="2016" name="Nat. Commun.">
        <title>Thousands of microbial genomes shed light on interconnected biogeochemical processes in an aquifer system.</title>
        <authorList>
            <person name="Anantharaman K."/>
            <person name="Brown C.T."/>
            <person name="Hug L.A."/>
            <person name="Sharon I."/>
            <person name="Castelle C.J."/>
            <person name="Probst A.J."/>
            <person name="Thomas B.C."/>
            <person name="Singh A."/>
            <person name="Wilkins M.J."/>
            <person name="Karaoz U."/>
            <person name="Brodie E.L."/>
            <person name="Williams K.H."/>
            <person name="Hubbard S.S."/>
            <person name="Banfield J.F."/>
        </authorList>
    </citation>
    <scope>NUCLEOTIDE SEQUENCE [LARGE SCALE GENOMIC DNA]</scope>
</reference>
<dbReference type="Proteomes" id="UP000179047">
    <property type="component" value="Unassembled WGS sequence"/>
</dbReference>
<dbReference type="AlphaFoldDB" id="A0A1F8GR33"/>